<dbReference type="EMBL" id="KZ451886">
    <property type="protein sequence ID" value="PKA66224.1"/>
    <property type="molecule type" value="Genomic_DNA"/>
</dbReference>
<accession>A0A2I0BEL9</accession>
<evidence type="ECO:0000313" key="1">
    <source>
        <dbReference type="EMBL" id="PKA66224.1"/>
    </source>
</evidence>
<keyword evidence="2" id="KW-1185">Reference proteome</keyword>
<organism evidence="1 2">
    <name type="scientific">Apostasia shenzhenica</name>
    <dbReference type="NCBI Taxonomy" id="1088818"/>
    <lineage>
        <taxon>Eukaryota</taxon>
        <taxon>Viridiplantae</taxon>
        <taxon>Streptophyta</taxon>
        <taxon>Embryophyta</taxon>
        <taxon>Tracheophyta</taxon>
        <taxon>Spermatophyta</taxon>
        <taxon>Magnoliopsida</taxon>
        <taxon>Liliopsida</taxon>
        <taxon>Asparagales</taxon>
        <taxon>Orchidaceae</taxon>
        <taxon>Apostasioideae</taxon>
        <taxon>Apostasia</taxon>
    </lineage>
</organism>
<gene>
    <name evidence="1" type="ORF">AXF42_Ash006921</name>
</gene>
<name>A0A2I0BEL9_9ASPA</name>
<dbReference type="Proteomes" id="UP000236161">
    <property type="component" value="Unassembled WGS sequence"/>
</dbReference>
<dbReference type="AlphaFoldDB" id="A0A2I0BEL9"/>
<protein>
    <submittedName>
        <fullName evidence="1">Uncharacterized protein</fullName>
    </submittedName>
</protein>
<proteinExistence type="predicted"/>
<sequence>MREIELMEGIGAIGREGGLAPKRRGKVATFGAMTWLVGLLGGGRGGITHAYWGSTHTKVETARTSSTIDALGDAGVECAGNADLGGV</sequence>
<reference evidence="1 2" key="1">
    <citation type="journal article" date="2017" name="Nature">
        <title>The Apostasia genome and the evolution of orchids.</title>
        <authorList>
            <person name="Zhang G.Q."/>
            <person name="Liu K.W."/>
            <person name="Li Z."/>
            <person name="Lohaus R."/>
            <person name="Hsiao Y.Y."/>
            <person name="Niu S.C."/>
            <person name="Wang J.Y."/>
            <person name="Lin Y.C."/>
            <person name="Xu Q."/>
            <person name="Chen L.J."/>
            <person name="Yoshida K."/>
            <person name="Fujiwara S."/>
            <person name="Wang Z.W."/>
            <person name="Zhang Y.Q."/>
            <person name="Mitsuda N."/>
            <person name="Wang M."/>
            <person name="Liu G.H."/>
            <person name="Pecoraro L."/>
            <person name="Huang H.X."/>
            <person name="Xiao X.J."/>
            <person name="Lin M."/>
            <person name="Wu X.Y."/>
            <person name="Wu W.L."/>
            <person name="Chen Y.Y."/>
            <person name="Chang S.B."/>
            <person name="Sakamoto S."/>
            <person name="Ohme-Takagi M."/>
            <person name="Yagi M."/>
            <person name="Zeng S.J."/>
            <person name="Shen C.Y."/>
            <person name="Yeh C.M."/>
            <person name="Luo Y.B."/>
            <person name="Tsai W.C."/>
            <person name="Van de Peer Y."/>
            <person name="Liu Z.J."/>
        </authorList>
    </citation>
    <scope>NUCLEOTIDE SEQUENCE [LARGE SCALE GENOMIC DNA]</scope>
    <source>
        <strain evidence="2">cv. Shenzhen</strain>
        <tissue evidence="1">Stem</tissue>
    </source>
</reference>
<evidence type="ECO:0000313" key="2">
    <source>
        <dbReference type="Proteomes" id="UP000236161"/>
    </source>
</evidence>